<gene>
    <name evidence="1" type="ORF">DOK78_001522</name>
</gene>
<accession>A0ABZ2SMN2</accession>
<dbReference type="Proteomes" id="UP000664701">
    <property type="component" value="Chromosome"/>
</dbReference>
<evidence type="ECO:0000313" key="2">
    <source>
        <dbReference type="Proteomes" id="UP000664701"/>
    </source>
</evidence>
<proteinExistence type="predicted"/>
<dbReference type="EMBL" id="CP147251">
    <property type="protein sequence ID" value="WYJ76885.1"/>
    <property type="molecule type" value="Genomic_DNA"/>
</dbReference>
<sequence length="323" mass="37692">MAKVIKKKREANSEVLDDIVYINLDEYEGNYSSKKLGIRVGPGKNILELADEDEDVYLFYQKLLTEDYMFYWHHNGVSYFIRRKYLKEIWKRTDLGDLGGLFYTVEEPLKERSSETEKNNLIVIFSPMPAENVKYSSNISARCFRTYFPNIQKYLAKNTYVLRIMDANLSYGSLYLNTSNYPNMEEDVQNIIQKIQEELNIEKERVVLYGVDNIAMSALHHGIKGDFKSVIINPYFTLEELKESSFYDKYLSNALPNDLKELVKNAKIENHLIIDSKDSGHSLEELNELARVYMLNDSVDREELVKHVTIETSLALNKNWINI</sequence>
<protein>
    <submittedName>
        <fullName evidence="1">Uncharacterized protein</fullName>
    </submittedName>
</protein>
<name>A0ABZ2SMN2_9ENTE</name>
<dbReference type="NCBIfam" id="NF033892">
    <property type="entry name" value="XcbB_CpsF_sero"/>
    <property type="match status" value="1"/>
</dbReference>
<reference evidence="1 2" key="1">
    <citation type="submission" date="2021-03" db="EMBL/GenBank/DDBJ databases">
        <authorList>
            <person name="Gilmore M.S."/>
            <person name="Schwartzman J."/>
            <person name="Van Tyne D."/>
            <person name="Martin M."/>
            <person name="Earl A.M."/>
            <person name="Manson A.L."/>
            <person name="Straub T."/>
            <person name="Salamzade R."/>
            <person name="Saavedra J."/>
            <person name="Lebreton F."/>
            <person name="Prichula J."/>
            <person name="Schaufler K."/>
            <person name="Gaca A."/>
            <person name="Sgardioli B."/>
            <person name="Wagenaar J."/>
            <person name="Strong T."/>
        </authorList>
    </citation>
    <scope>NUCLEOTIDE SEQUENCE [LARGE SCALE GENOMIC DNA]</scope>
    <source>
        <strain evidence="1 2">DIV2402</strain>
    </source>
</reference>
<reference evidence="1 2" key="2">
    <citation type="submission" date="2024-03" db="EMBL/GenBank/DDBJ databases">
        <title>The Genome Sequence of Enterococcus sp. DIV2402.</title>
        <authorList>
            <consortium name="The Broad Institute Genomics Platform"/>
            <consortium name="The Broad Institute Microbial Omics Core"/>
            <consortium name="The Broad Institute Genomic Center for Infectious Diseases"/>
            <person name="Earl A."/>
            <person name="Manson A."/>
            <person name="Gilmore M."/>
            <person name="Schwartman J."/>
            <person name="Shea T."/>
            <person name="Abouelleil A."/>
            <person name="Cao P."/>
            <person name="Chapman S."/>
            <person name="Cusick C."/>
            <person name="Young S."/>
            <person name="Neafsey D."/>
            <person name="Nusbaum C."/>
            <person name="Birren B."/>
        </authorList>
    </citation>
    <scope>NUCLEOTIDE SEQUENCE [LARGE SCALE GENOMIC DNA]</scope>
    <source>
        <strain evidence="1 2">DIV2402</strain>
    </source>
</reference>
<evidence type="ECO:0000313" key="1">
    <source>
        <dbReference type="EMBL" id="WYJ76885.1"/>
    </source>
</evidence>
<organism evidence="1 2">
    <name type="scientific">Candidatus Enterococcus lowellii</name>
    <dbReference type="NCBI Taxonomy" id="2230877"/>
    <lineage>
        <taxon>Bacteria</taxon>
        <taxon>Bacillati</taxon>
        <taxon>Bacillota</taxon>
        <taxon>Bacilli</taxon>
        <taxon>Lactobacillales</taxon>
        <taxon>Enterococcaceae</taxon>
        <taxon>Enterococcus</taxon>
    </lineage>
</organism>
<dbReference type="RefSeq" id="WP_207940931.1">
    <property type="nucleotide sequence ID" value="NZ_CP147251.1"/>
</dbReference>
<keyword evidence="2" id="KW-1185">Reference proteome</keyword>